<evidence type="ECO:0000313" key="2">
    <source>
        <dbReference type="Proteomes" id="UP000829398"/>
    </source>
</evidence>
<keyword evidence="1" id="KW-0418">Kinase</keyword>
<gene>
    <name evidence="1" type="ORF">KPL71_015682</name>
</gene>
<protein>
    <submittedName>
        <fullName evidence="1">Protein kinase superfamily protein</fullName>
    </submittedName>
</protein>
<dbReference type="EMBL" id="CM039174">
    <property type="protein sequence ID" value="KAH9755142.1"/>
    <property type="molecule type" value="Genomic_DNA"/>
</dbReference>
<proteinExistence type="predicted"/>
<accession>A0ACB8KL34</accession>
<reference evidence="2" key="1">
    <citation type="journal article" date="2023" name="Hortic. Res.">
        <title>A chromosome-level phased genome enabling allele-level studies in sweet orange: a case study on citrus Huanglongbing tolerance.</title>
        <authorList>
            <person name="Wu B."/>
            <person name="Yu Q."/>
            <person name="Deng Z."/>
            <person name="Duan Y."/>
            <person name="Luo F."/>
            <person name="Gmitter F. Jr."/>
        </authorList>
    </citation>
    <scope>NUCLEOTIDE SEQUENCE [LARGE SCALE GENOMIC DNA]</scope>
    <source>
        <strain evidence="2">cv. Valencia</strain>
    </source>
</reference>
<evidence type="ECO:0000313" key="1">
    <source>
        <dbReference type="EMBL" id="KAH9755142.1"/>
    </source>
</evidence>
<dbReference type="Proteomes" id="UP000829398">
    <property type="component" value="Chromosome 5"/>
</dbReference>
<organism evidence="1 2">
    <name type="scientific">Citrus sinensis</name>
    <name type="common">Sweet orange</name>
    <name type="synonym">Citrus aurantium var. sinensis</name>
    <dbReference type="NCBI Taxonomy" id="2711"/>
    <lineage>
        <taxon>Eukaryota</taxon>
        <taxon>Viridiplantae</taxon>
        <taxon>Streptophyta</taxon>
        <taxon>Embryophyta</taxon>
        <taxon>Tracheophyta</taxon>
        <taxon>Spermatophyta</taxon>
        <taxon>Magnoliopsida</taxon>
        <taxon>eudicotyledons</taxon>
        <taxon>Gunneridae</taxon>
        <taxon>Pentapetalae</taxon>
        <taxon>rosids</taxon>
        <taxon>malvids</taxon>
        <taxon>Sapindales</taxon>
        <taxon>Rutaceae</taxon>
        <taxon>Aurantioideae</taxon>
        <taxon>Citrus</taxon>
    </lineage>
</organism>
<sequence length="679" mass="77580">MGLCLGKSKSSGKADKSTVKSMNNKVLLEKLIASSNGNYNPIRDFSFQELTTATNNYDRERIIIQESGYILYKGVLNARAVSILKFGENYNSDNQYKFCFNNIVFGSQMSHKNILKLIGCCLETQIPILVFESIELGTLADRIYRRRRHNFEPLPFRNRLKVAMELANAVAYLHAGFARPIIFMSATPWRIFFDEQNVAKLFDFSLSVSIPEGETHVDVQIAGTRGYIAPEVLLEAKCNEKYDVHSFGMLLLDLLTGQKITSFCRDKRLGVENYLWDLLKKYVEENGLNEMVDPMMIEEGLCPRKEQLLQAYLDFAFKCVSESPEERPTMIDVAKQLRQMYLSWIKSFSVFLSSILIDHPQTLEKLISSFNGKRKPILSFSAEELKIATNNYDLQRVKTQGFVYQLYNAFLHGRPMSVMKFQNNDKYDAYEWCLKNIVFASQMSHSNILMLIGCCLETQIPVLVFESVSSGILANYIHGPRPSHFEPFLLTHRLKIAMEIANALAYLHVGFPRPIVFKNIKLSSILFDEDHVAKLFDFSLAESIPDGETHIKDAIPIGIMGFVATEYVTTGDYNEKCDVFSFGVLLLVLLTGQKLYSIDEAGDRHWLLNRVKKHIECNTFDEIVDPVIREELCIQSSEKDKQVQAFVELAVKCVSESAEDRPTMIDVAKQLRQAYRFGW</sequence>
<comment type="caution">
    <text evidence="1">The sequence shown here is derived from an EMBL/GenBank/DDBJ whole genome shotgun (WGS) entry which is preliminary data.</text>
</comment>
<name>A0ACB8KL34_CITSI</name>
<keyword evidence="1" id="KW-0808">Transferase</keyword>
<keyword evidence="2" id="KW-1185">Reference proteome</keyword>